<evidence type="ECO:0000313" key="2">
    <source>
        <dbReference type="Proteomes" id="UP001162501"/>
    </source>
</evidence>
<accession>A0ACB0E048</accession>
<sequence>MSLVVLQSSAWSSKAAGKGSRALQRARLRSSQPPARSRRPGHLGENGAPSPLRPGTCSRRDPARAPARAHPRPARGGRIGTETAGRPADQRRLRVEVRTNP</sequence>
<protein>
    <submittedName>
        <fullName evidence="1">Uncharacterized protein</fullName>
    </submittedName>
</protein>
<dbReference type="EMBL" id="OX596097">
    <property type="protein sequence ID" value="CAI9693824.1"/>
    <property type="molecule type" value="Genomic_DNA"/>
</dbReference>
<gene>
    <name evidence="1" type="ORF">MRATA1EN3_LOCUS5037</name>
</gene>
<dbReference type="Proteomes" id="UP001162501">
    <property type="component" value="Chromosome 13"/>
</dbReference>
<proteinExistence type="predicted"/>
<name>A0ACB0E048_RANTA</name>
<evidence type="ECO:0000313" key="1">
    <source>
        <dbReference type="EMBL" id="CAI9693824.1"/>
    </source>
</evidence>
<reference evidence="1" key="1">
    <citation type="submission" date="2023-05" db="EMBL/GenBank/DDBJ databases">
        <authorList>
            <consortium name="ELIXIR-Norway"/>
        </authorList>
    </citation>
    <scope>NUCLEOTIDE SEQUENCE</scope>
</reference>
<organism evidence="1 2">
    <name type="scientific">Rangifer tarandus platyrhynchus</name>
    <name type="common">Svalbard reindeer</name>
    <dbReference type="NCBI Taxonomy" id="3082113"/>
    <lineage>
        <taxon>Eukaryota</taxon>
        <taxon>Metazoa</taxon>
        <taxon>Chordata</taxon>
        <taxon>Craniata</taxon>
        <taxon>Vertebrata</taxon>
        <taxon>Euteleostomi</taxon>
        <taxon>Mammalia</taxon>
        <taxon>Eutheria</taxon>
        <taxon>Laurasiatheria</taxon>
        <taxon>Artiodactyla</taxon>
        <taxon>Ruminantia</taxon>
        <taxon>Pecora</taxon>
        <taxon>Cervidae</taxon>
        <taxon>Odocoileinae</taxon>
        <taxon>Rangifer</taxon>
    </lineage>
</organism>